<keyword evidence="6" id="KW-0004">4Fe-4S</keyword>
<dbReference type="GO" id="GO:0000701">
    <property type="term" value="F:purine-specific mismatch base pair DNA N-glycosylase activity"/>
    <property type="evidence" value="ECO:0007669"/>
    <property type="project" value="UniProtKB-EC"/>
</dbReference>
<accession>A0ABW4XS72</accession>
<dbReference type="InterPro" id="IPR044298">
    <property type="entry name" value="MIG/MutY"/>
</dbReference>
<dbReference type="EMBL" id="JBHUHT010000030">
    <property type="protein sequence ID" value="MFD2097953.1"/>
    <property type="molecule type" value="Genomic_DNA"/>
</dbReference>
<dbReference type="CDD" id="cd00056">
    <property type="entry name" value="ENDO3c"/>
    <property type="match status" value="1"/>
</dbReference>
<dbReference type="PANTHER" id="PTHR42944:SF1">
    <property type="entry name" value="ADENINE DNA GLYCOSYLASE"/>
    <property type="match status" value="1"/>
</dbReference>
<dbReference type="Gene3D" id="1.10.1670.10">
    <property type="entry name" value="Helix-hairpin-Helix base-excision DNA repair enzymes (C-terminal)"/>
    <property type="match status" value="1"/>
</dbReference>
<dbReference type="PROSITE" id="PS00764">
    <property type="entry name" value="ENDONUCLEASE_III_1"/>
    <property type="match status" value="1"/>
</dbReference>
<dbReference type="Pfam" id="PF14815">
    <property type="entry name" value="NUDIX_4"/>
    <property type="match status" value="1"/>
</dbReference>
<keyword evidence="10 14" id="KW-0408">Iron</keyword>
<evidence type="ECO:0000259" key="15">
    <source>
        <dbReference type="SMART" id="SM00478"/>
    </source>
</evidence>
<evidence type="ECO:0000256" key="14">
    <source>
        <dbReference type="RuleBase" id="RU365096"/>
    </source>
</evidence>
<dbReference type="InterPro" id="IPR000445">
    <property type="entry name" value="HhH_motif"/>
</dbReference>
<comment type="cofactor">
    <cofactor evidence="14">
        <name>[4Fe-4S] cluster</name>
        <dbReference type="ChEBI" id="CHEBI:49883"/>
    </cofactor>
    <text evidence="14">Binds 1 [4Fe-4S] cluster.</text>
</comment>
<evidence type="ECO:0000313" key="16">
    <source>
        <dbReference type="EMBL" id="MFD2097953.1"/>
    </source>
</evidence>
<evidence type="ECO:0000256" key="4">
    <source>
        <dbReference type="ARBA" id="ARBA00012045"/>
    </source>
</evidence>
<evidence type="ECO:0000256" key="13">
    <source>
        <dbReference type="ARBA" id="ARBA00023295"/>
    </source>
</evidence>
<feature type="domain" description="HhH-GPD" evidence="15">
    <location>
        <begin position="44"/>
        <end position="195"/>
    </location>
</feature>
<dbReference type="InterPro" id="IPR029119">
    <property type="entry name" value="MutY_C"/>
</dbReference>
<dbReference type="Proteomes" id="UP001597380">
    <property type="component" value="Unassembled WGS sequence"/>
</dbReference>
<name>A0ABW4XS72_9GAMM</name>
<dbReference type="SMART" id="SM00478">
    <property type="entry name" value="ENDO3c"/>
    <property type="match status" value="1"/>
</dbReference>
<comment type="caution">
    <text evidence="16">The sequence shown here is derived from an EMBL/GenBank/DDBJ whole genome shotgun (WGS) entry which is preliminary data.</text>
</comment>
<evidence type="ECO:0000313" key="17">
    <source>
        <dbReference type="Proteomes" id="UP001597380"/>
    </source>
</evidence>
<dbReference type="InterPro" id="IPR023170">
    <property type="entry name" value="HhH_base_excis_C"/>
</dbReference>
<dbReference type="SUPFAM" id="SSF55811">
    <property type="entry name" value="Nudix"/>
    <property type="match status" value="1"/>
</dbReference>
<dbReference type="InterPro" id="IPR015797">
    <property type="entry name" value="NUDIX_hydrolase-like_dom_sf"/>
</dbReference>
<evidence type="ECO:0000256" key="12">
    <source>
        <dbReference type="ARBA" id="ARBA00023204"/>
    </source>
</evidence>
<evidence type="ECO:0000256" key="2">
    <source>
        <dbReference type="ARBA" id="ARBA00002933"/>
    </source>
</evidence>
<evidence type="ECO:0000256" key="3">
    <source>
        <dbReference type="ARBA" id="ARBA00008343"/>
    </source>
</evidence>
<dbReference type="InterPro" id="IPR004035">
    <property type="entry name" value="Endouclease-III_FeS-bd_BS"/>
</dbReference>
<evidence type="ECO:0000256" key="11">
    <source>
        <dbReference type="ARBA" id="ARBA00023014"/>
    </source>
</evidence>
<comment type="catalytic activity">
    <reaction evidence="1 14">
        <text>Hydrolyzes free adenine bases from 7,8-dihydro-8-oxoguanine:adenine mismatched double-stranded DNA, leaving an apurinic site.</text>
        <dbReference type="EC" id="3.2.2.31"/>
    </reaction>
</comment>
<proteinExistence type="inferred from homology"/>
<dbReference type="Pfam" id="PF00730">
    <property type="entry name" value="HhH-GPD"/>
    <property type="match status" value="1"/>
</dbReference>
<dbReference type="Gene3D" id="1.10.340.30">
    <property type="entry name" value="Hypothetical protein, domain 2"/>
    <property type="match status" value="1"/>
</dbReference>
<dbReference type="InterPro" id="IPR005760">
    <property type="entry name" value="A/G_AdeGlyc_MutY"/>
</dbReference>
<evidence type="ECO:0000256" key="7">
    <source>
        <dbReference type="ARBA" id="ARBA00022723"/>
    </source>
</evidence>
<dbReference type="InterPro" id="IPR003265">
    <property type="entry name" value="HhH-GPD_domain"/>
</dbReference>
<comment type="similarity">
    <text evidence="3 14">Belongs to the Nth/MutY family.</text>
</comment>
<keyword evidence="7" id="KW-0479">Metal-binding</keyword>
<keyword evidence="11" id="KW-0411">Iron-sulfur</keyword>
<dbReference type="RefSeq" id="WP_345340094.1">
    <property type="nucleotide sequence ID" value="NZ_BAABLI010000013.1"/>
</dbReference>
<dbReference type="NCBIfam" id="NF008132">
    <property type="entry name" value="PRK10880.1"/>
    <property type="match status" value="1"/>
</dbReference>
<sequence>MFSTEAQCQQFSQKIISWYHVSGRKDLPWQINKTPYRVWVSEIMLQQTQVATVIDYYLRFMGRFPTVQALAEAPQDEVLHHWTGLGYYARARNLHKAAIMVVEQFGGTFPDTLEQMISLPGIGRSTAGAILSLSMEQRHPILDGNVKRLLARLLALEEWPGKATVEKELWLLADRLTPENEVAAFNQAMMDMGATLCSRSKPLCAECPVAEMCQGFASGNPKSFPVSKPKKQIPTRHTHMLLLKRGDSILLYQRPPSGLWGGLWGFPEADSTQSLAELCEQLGLSVAEAKAMSPFRHTFSHFHLEITPLLFDAPTQQSASLCMESVPTLWYNLAQPASVGLAAPTKKLLAALATQESN</sequence>
<comment type="function">
    <text evidence="2">Adenine glycosylase active on G-A mispairs. MutY also corrects error-prone DNA synthesis past GO lesions which are due to the oxidatively damaged form of guanine: 7,8-dihydro-8-oxoguanine (8-oxo-dGTP).</text>
</comment>
<dbReference type="PANTHER" id="PTHR42944">
    <property type="entry name" value="ADENINE DNA GLYCOSYLASE"/>
    <property type="match status" value="1"/>
</dbReference>
<keyword evidence="13 14" id="KW-0326">Glycosidase</keyword>
<evidence type="ECO:0000256" key="6">
    <source>
        <dbReference type="ARBA" id="ARBA00022485"/>
    </source>
</evidence>
<reference evidence="17" key="1">
    <citation type="journal article" date="2019" name="Int. J. Syst. Evol. Microbiol.">
        <title>The Global Catalogue of Microorganisms (GCM) 10K type strain sequencing project: providing services to taxonomists for standard genome sequencing and annotation.</title>
        <authorList>
            <consortium name="The Broad Institute Genomics Platform"/>
            <consortium name="The Broad Institute Genome Sequencing Center for Infectious Disease"/>
            <person name="Wu L."/>
            <person name="Ma J."/>
        </authorList>
    </citation>
    <scope>NUCLEOTIDE SEQUENCE [LARGE SCALE GENOMIC DNA]</scope>
    <source>
        <strain evidence="17">CGMCC 1.10992</strain>
    </source>
</reference>
<evidence type="ECO:0000256" key="8">
    <source>
        <dbReference type="ARBA" id="ARBA00022763"/>
    </source>
</evidence>
<dbReference type="CDD" id="cd03431">
    <property type="entry name" value="NUDIX_DNA_Glycosylase_C-MutY"/>
    <property type="match status" value="1"/>
</dbReference>
<dbReference type="Gene3D" id="3.90.79.10">
    <property type="entry name" value="Nucleoside Triphosphate Pyrophosphohydrolase"/>
    <property type="match status" value="1"/>
</dbReference>
<organism evidence="16 17">
    <name type="scientific">Corallincola platygyrae</name>
    <dbReference type="NCBI Taxonomy" id="1193278"/>
    <lineage>
        <taxon>Bacteria</taxon>
        <taxon>Pseudomonadati</taxon>
        <taxon>Pseudomonadota</taxon>
        <taxon>Gammaproteobacteria</taxon>
        <taxon>Alteromonadales</taxon>
        <taxon>Psychromonadaceae</taxon>
        <taxon>Corallincola</taxon>
    </lineage>
</organism>
<keyword evidence="8 14" id="KW-0227">DNA damage</keyword>
<dbReference type="EC" id="3.2.2.31" evidence="4 14"/>
<dbReference type="Pfam" id="PF00633">
    <property type="entry name" value="HHH"/>
    <property type="match status" value="1"/>
</dbReference>
<evidence type="ECO:0000256" key="9">
    <source>
        <dbReference type="ARBA" id="ARBA00022801"/>
    </source>
</evidence>
<evidence type="ECO:0000256" key="5">
    <source>
        <dbReference type="ARBA" id="ARBA00022023"/>
    </source>
</evidence>
<dbReference type="InterPro" id="IPR011257">
    <property type="entry name" value="DNA_glycosylase"/>
</dbReference>
<evidence type="ECO:0000256" key="1">
    <source>
        <dbReference type="ARBA" id="ARBA00000843"/>
    </source>
</evidence>
<dbReference type="SUPFAM" id="SSF48150">
    <property type="entry name" value="DNA-glycosylase"/>
    <property type="match status" value="1"/>
</dbReference>
<keyword evidence="9 16" id="KW-0378">Hydrolase</keyword>
<keyword evidence="12" id="KW-0234">DNA repair</keyword>
<keyword evidence="17" id="KW-1185">Reference proteome</keyword>
<gene>
    <name evidence="16" type="primary">mutY</name>
    <name evidence="16" type="ORF">ACFSJ3_18345</name>
</gene>
<evidence type="ECO:0000256" key="10">
    <source>
        <dbReference type="ARBA" id="ARBA00023004"/>
    </source>
</evidence>
<protein>
    <recommendedName>
        <fullName evidence="5 14">Adenine DNA glycosylase</fullName>
        <ecNumber evidence="4 14">3.2.2.31</ecNumber>
    </recommendedName>
</protein>
<dbReference type="NCBIfam" id="TIGR01084">
    <property type="entry name" value="mutY"/>
    <property type="match status" value="1"/>
</dbReference>